<proteinExistence type="predicted"/>
<reference evidence="1 2" key="1">
    <citation type="submission" date="2020-07" db="EMBL/GenBank/DDBJ databases">
        <title>Taxonomic proposal: Crassvirales, a new order of highly abundant and diverse bacterial viruses.</title>
        <authorList>
            <person name="Shkoporov A.N."/>
            <person name="Stockdale S.R."/>
            <person name="Guerin E."/>
            <person name="Ross R.P."/>
            <person name="Hill C."/>
        </authorList>
    </citation>
    <scope>NUCLEOTIDE SEQUENCE [LARGE SCALE GENOMIC DNA]</scope>
</reference>
<dbReference type="KEGG" id="vg:65130603"/>
<dbReference type="Proteomes" id="UP000594150">
    <property type="component" value="Segment"/>
</dbReference>
<dbReference type="RefSeq" id="YP_010112142.1">
    <property type="nucleotide sequence ID" value="NC_055888.1"/>
</dbReference>
<dbReference type="EMBL" id="MT774395">
    <property type="protein sequence ID" value="QOR56690.1"/>
    <property type="molecule type" value="Genomic_DNA"/>
</dbReference>
<accession>A0A7M1RUI7</accession>
<keyword evidence="2" id="KW-1185">Reference proteome</keyword>
<evidence type="ECO:0000313" key="1">
    <source>
        <dbReference type="EMBL" id="QOR56690.1"/>
    </source>
</evidence>
<dbReference type="GeneID" id="65130603"/>
<name>A0A7M1RUI7_9CAUD</name>
<evidence type="ECO:0000313" key="2">
    <source>
        <dbReference type="Proteomes" id="UP000594150"/>
    </source>
</evidence>
<sequence length="76" mass="9057">MNKYEELYLSQYINCKQYYKCINISNEDLYELITVSNKILLNTPNNSIHQLLSYLLLLAYKDALIDVLDERYDNTN</sequence>
<organism evidence="1 2">
    <name type="scientific">uncultured phage cr52_1</name>
    <dbReference type="NCBI Taxonomy" id="2772079"/>
    <lineage>
        <taxon>Viruses</taxon>
        <taxon>Duplodnaviria</taxon>
        <taxon>Heunggongvirae</taxon>
        <taxon>Uroviricota</taxon>
        <taxon>Caudoviricetes</taxon>
        <taxon>Crassvirales</taxon>
        <taxon>Suoliviridae</taxon>
        <taxon>Loutivirinae</taxon>
        <taxon>Buchavirus</taxon>
        <taxon>Buchavirus copri</taxon>
    </lineage>
</organism>
<protein>
    <submittedName>
        <fullName evidence="1">Uncharacterized protein</fullName>
    </submittedName>
</protein>